<accession>A0A377IYL8</accession>
<dbReference type="InterPro" id="IPR028082">
    <property type="entry name" value="Peripla_BP_I"/>
</dbReference>
<dbReference type="GO" id="GO:0000976">
    <property type="term" value="F:transcription cis-regulatory region binding"/>
    <property type="evidence" value="ECO:0007669"/>
    <property type="project" value="TreeGrafter"/>
</dbReference>
<dbReference type="PRINTS" id="PR00036">
    <property type="entry name" value="HTHLACI"/>
</dbReference>
<evidence type="ECO:0000256" key="3">
    <source>
        <dbReference type="ARBA" id="ARBA00023163"/>
    </source>
</evidence>
<dbReference type="Pfam" id="PF13377">
    <property type="entry name" value="Peripla_BP_3"/>
    <property type="match status" value="1"/>
</dbReference>
<dbReference type="PANTHER" id="PTHR30146">
    <property type="entry name" value="LACI-RELATED TRANSCRIPTIONAL REPRESSOR"/>
    <property type="match status" value="1"/>
</dbReference>
<sequence>MATIRDVAQLANVSVATVSRVLNNYHSVSDKTRLTVQAAMAQLNYQPNANAQALAVQNTDTIGVVVTDVTDAFFAILVKAVDKVAEEHQKTILIGIGYHQAEKEREAIDTLLRKRCSCLVVHAKALSDEELSEYLRSQPGMVIINRVIRGFESRCVSLDNRQGTYLATEMLIRLGHRKIAYIGSNHEILDESERCQGYLDALKANHLPVTEQAIVHHSPDFEGGEQAMIDLLSYNKALTAVVAYNDSMAAGAISVLNENNINVPKQFSIVGFDDMPIARYLIPKLTTIRYPIDLMASYAARLALSLVNEEIKTPSVVQFNPTLVRRFSVGNAPEL</sequence>
<dbReference type="PROSITE" id="PS50932">
    <property type="entry name" value="HTH_LACI_2"/>
    <property type="match status" value="1"/>
</dbReference>
<keyword evidence="2 5" id="KW-0238">DNA-binding</keyword>
<name>A0A377IYL8_9PAST</name>
<evidence type="ECO:0000313" key="5">
    <source>
        <dbReference type="EMBL" id="STO93262.1"/>
    </source>
</evidence>
<keyword evidence="6" id="KW-1185">Reference proteome</keyword>
<dbReference type="Pfam" id="PF00356">
    <property type="entry name" value="LacI"/>
    <property type="match status" value="1"/>
</dbReference>
<dbReference type="Gene3D" id="1.10.260.40">
    <property type="entry name" value="lambda repressor-like DNA-binding domains"/>
    <property type="match status" value="1"/>
</dbReference>
<dbReference type="InterPro" id="IPR010982">
    <property type="entry name" value="Lambda_DNA-bd_dom_sf"/>
</dbReference>
<proteinExistence type="predicted"/>
<dbReference type="PANTHER" id="PTHR30146:SF109">
    <property type="entry name" value="HTH-TYPE TRANSCRIPTIONAL REGULATOR GALS"/>
    <property type="match status" value="1"/>
</dbReference>
<keyword evidence="3" id="KW-0804">Transcription</keyword>
<evidence type="ECO:0000259" key="4">
    <source>
        <dbReference type="PROSITE" id="PS50932"/>
    </source>
</evidence>
<dbReference type="Gene3D" id="3.40.50.2300">
    <property type="match status" value="2"/>
</dbReference>
<dbReference type="AlphaFoldDB" id="A0A377IYL8"/>
<feature type="domain" description="HTH lacI-type" evidence="4">
    <location>
        <begin position="2"/>
        <end position="56"/>
    </location>
</feature>
<dbReference type="SMART" id="SM00354">
    <property type="entry name" value="HTH_LACI"/>
    <property type="match status" value="1"/>
</dbReference>
<dbReference type="SUPFAM" id="SSF53822">
    <property type="entry name" value="Periplasmic binding protein-like I"/>
    <property type="match status" value="1"/>
</dbReference>
<evidence type="ECO:0000313" key="6">
    <source>
        <dbReference type="Proteomes" id="UP000255264"/>
    </source>
</evidence>
<dbReference type="OrthoDB" id="9798934at2"/>
<evidence type="ECO:0000256" key="1">
    <source>
        <dbReference type="ARBA" id="ARBA00023015"/>
    </source>
</evidence>
<dbReference type="InterPro" id="IPR046335">
    <property type="entry name" value="LacI/GalR-like_sensor"/>
</dbReference>
<evidence type="ECO:0000256" key="2">
    <source>
        <dbReference type="ARBA" id="ARBA00023125"/>
    </source>
</evidence>
<reference evidence="5 6" key="1">
    <citation type="submission" date="2018-06" db="EMBL/GenBank/DDBJ databases">
        <authorList>
            <consortium name="Pathogen Informatics"/>
            <person name="Doyle S."/>
        </authorList>
    </citation>
    <scope>NUCLEOTIDE SEQUENCE [LARGE SCALE GENOMIC DNA]</scope>
    <source>
        <strain evidence="5 6">NCTC13335</strain>
    </source>
</reference>
<dbReference type="EMBL" id="UGHS01000004">
    <property type="protein sequence ID" value="STO93262.1"/>
    <property type="molecule type" value="Genomic_DNA"/>
</dbReference>
<gene>
    <name evidence="5" type="primary">galS</name>
    <name evidence="5" type="ORF">NCTC13335_01130</name>
</gene>
<dbReference type="Proteomes" id="UP000255264">
    <property type="component" value="Unassembled WGS sequence"/>
</dbReference>
<dbReference type="SUPFAM" id="SSF47413">
    <property type="entry name" value="lambda repressor-like DNA-binding domains"/>
    <property type="match status" value="1"/>
</dbReference>
<dbReference type="GO" id="GO:0003700">
    <property type="term" value="F:DNA-binding transcription factor activity"/>
    <property type="evidence" value="ECO:0007669"/>
    <property type="project" value="TreeGrafter"/>
</dbReference>
<dbReference type="CDD" id="cd01392">
    <property type="entry name" value="HTH_LacI"/>
    <property type="match status" value="1"/>
</dbReference>
<protein>
    <submittedName>
        <fullName evidence="5">DNA-binding transcriptional repressor</fullName>
    </submittedName>
</protein>
<dbReference type="RefSeq" id="WP_007242910.1">
    <property type="nucleotide sequence ID" value="NZ_LT906463.1"/>
</dbReference>
<organism evidence="5 6">
    <name type="scientific">Haemophilus pittmaniae</name>
    <dbReference type="NCBI Taxonomy" id="249188"/>
    <lineage>
        <taxon>Bacteria</taxon>
        <taxon>Pseudomonadati</taxon>
        <taxon>Pseudomonadota</taxon>
        <taxon>Gammaproteobacteria</taxon>
        <taxon>Pasteurellales</taxon>
        <taxon>Pasteurellaceae</taxon>
        <taxon>Haemophilus</taxon>
    </lineage>
</organism>
<keyword evidence="1" id="KW-0805">Transcription regulation</keyword>
<dbReference type="CDD" id="cd06270">
    <property type="entry name" value="PBP1_GalS-like"/>
    <property type="match status" value="1"/>
</dbReference>
<dbReference type="InterPro" id="IPR000843">
    <property type="entry name" value="HTH_LacI"/>
</dbReference>
<dbReference type="PROSITE" id="PS00356">
    <property type="entry name" value="HTH_LACI_1"/>
    <property type="match status" value="1"/>
</dbReference>